<dbReference type="AlphaFoldDB" id="A0A917BR87"/>
<dbReference type="EMBL" id="BMKQ01000001">
    <property type="protein sequence ID" value="GGF53916.1"/>
    <property type="molecule type" value="Genomic_DNA"/>
</dbReference>
<sequence length="235" mass="24861">MRNDLTTMRRLLAAWDGTVDVAVTGAGAAVELPGAVPVPVEAATDDVDYAATLGSRHSTLQYAPRPVATGTVLALGRAALQRDSAAWQQDERTGPLELMVFAQRSSDLPRGVYRVHRDGCERIADDRRFTDLEELGGQREFATAAGIATVYAPLARGDVSAGAHGYRLLTTRGAALLYDLNFTMQAGGLVGTIFGGFIPAAARHLTRADGVTRHPVLSTTYALPAEAAQDAQSAQ</sequence>
<dbReference type="InterPro" id="IPR000415">
    <property type="entry name" value="Nitroreductase-like"/>
</dbReference>
<reference evidence="1" key="2">
    <citation type="submission" date="2020-09" db="EMBL/GenBank/DDBJ databases">
        <authorList>
            <person name="Sun Q."/>
            <person name="Zhou Y."/>
        </authorList>
    </citation>
    <scope>NUCLEOTIDE SEQUENCE</scope>
    <source>
        <strain evidence="1">CGMCC 1.16067</strain>
    </source>
</reference>
<keyword evidence="2" id="KW-1185">Reference proteome</keyword>
<comment type="caution">
    <text evidence="1">The sequence shown here is derived from an EMBL/GenBank/DDBJ whole genome shotgun (WGS) entry which is preliminary data.</text>
</comment>
<dbReference type="GO" id="GO:0016491">
    <property type="term" value="F:oxidoreductase activity"/>
    <property type="evidence" value="ECO:0007669"/>
    <property type="project" value="InterPro"/>
</dbReference>
<evidence type="ECO:0000313" key="2">
    <source>
        <dbReference type="Proteomes" id="UP000649179"/>
    </source>
</evidence>
<gene>
    <name evidence="1" type="ORF">GCM10011519_29770</name>
</gene>
<proteinExistence type="predicted"/>
<name>A0A917BR87_9ACTN</name>
<protein>
    <submittedName>
        <fullName evidence="1">Uncharacterized protein</fullName>
    </submittedName>
</protein>
<evidence type="ECO:0000313" key="1">
    <source>
        <dbReference type="EMBL" id="GGF53916.1"/>
    </source>
</evidence>
<reference evidence="1" key="1">
    <citation type="journal article" date="2014" name="Int. J. Syst. Evol. Microbiol.">
        <title>Complete genome sequence of Corynebacterium casei LMG S-19264T (=DSM 44701T), isolated from a smear-ripened cheese.</title>
        <authorList>
            <consortium name="US DOE Joint Genome Institute (JGI-PGF)"/>
            <person name="Walter F."/>
            <person name="Albersmeier A."/>
            <person name="Kalinowski J."/>
            <person name="Ruckert C."/>
        </authorList>
    </citation>
    <scope>NUCLEOTIDE SEQUENCE</scope>
    <source>
        <strain evidence="1">CGMCC 1.16067</strain>
    </source>
</reference>
<dbReference type="Gene3D" id="3.40.109.10">
    <property type="entry name" value="NADH Oxidase"/>
    <property type="match status" value="1"/>
</dbReference>
<dbReference type="Proteomes" id="UP000649179">
    <property type="component" value="Unassembled WGS sequence"/>
</dbReference>
<dbReference type="RefSeq" id="WP_188780477.1">
    <property type="nucleotide sequence ID" value="NZ_BMKQ01000001.1"/>
</dbReference>
<accession>A0A917BR87</accession>
<organism evidence="1 2">
    <name type="scientific">Marmoricola endophyticus</name>
    <dbReference type="NCBI Taxonomy" id="2040280"/>
    <lineage>
        <taxon>Bacteria</taxon>
        <taxon>Bacillati</taxon>
        <taxon>Actinomycetota</taxon>
        <taxon>Actinomycetes</taxon>
        <taxon>Propionibacteriales</taxon>
        <taxon>Nocardioidaceae</taxon>
        <taxon>Marmoricola</taxon>
    </lineage>
</organism>